<keyword evidence="2" id="KW-0479">Metal-binding</keyword>
<dbReference type="GO" id="GO:0008448">
    <property type="term" value="F:N-acetylglucosamine-6-phosphate deacetylase activity"/>
    <property type="evidence" value="ECO:0007669"/>
    <property type="project" value="InterPro"/>
</dbReference>
<name>A0A381V8I5_9ZZZZ</name>
<keyword evidence="4" id="KW-0119">Carbohydrate metabolism</keyword>
<reference evidence="6" key="1">
    <citation type="submission" date="2018-05" db="EMBL/GenBank/DDBJ databases">
        <authorList>
            <person name="Lanie J.A."/>
            <person name="Ng W.-L."/>
            <person name="Kazmierczak K.M."/>
            <person name="Andrzejewski T.M."/>
            <person name="Davidsen T.M."/>
            <person name="Wayne K.J."/>
            <person name="Tettelin H."/>
            <person name="Glass J.I."/>
            <person name="Rusch D."/>
            <person name="Podicherti R."/>
            <person name="Tsui H.-C.T."/>
            <person name="Winkler M.E."/>
        </authorList>
    </citation>
    <scope>NUCLEOTIDE SEQUENCE</scope>
</reference>
<dbReference type="Gene3D" id="3.20.20.140">
    <property type="entry name" value="Metal-dependent hydrolases"/>
    <property type="match status" value="1"/>
</dbReference>
<dbReference type="InterPro" id="IPR011059">
    <property type="entry name" value="Metal-dep_hydrolase_composite"/>
</dbReference>
<organism evidence="6">
    <name type="scientific">marine metagenome</name>
    <dbReference type="NCBI Taxonomy" id="408172"/>
    <lineage>
        <taxon>unclassified sequences</taxon>
        <taxon>metagenomes</taxon>
        <taxon>ecological metagenomes</taxon>
    </lineage>
</organism>
<keyword evidence="3" id="KW-0378">Hydrolase</keyword>
<dbReference type="PANTHER" id="PTHR11113:SF14">
    <property type="entry name" value="N-ACETYLGLUCOSAMINE-6-PHOSPHATE DEACETYLASE"/>
    <property type="match status" value="1"/>
</dbReference>
<dbReference type="InterPro" id="IPR032466">
    <property type="entry name" value="Metal_Hydrolase"/>
</dbReference>
<dbReference type="PIRSF" id="PIRSF038994">
    <property type="entry name" value="NagA"/>
    <property type="match status" value="1"/>
</dbReference>
<proteinExistence type="inferred from homology"/>
<dbReference type="InterPro" id="IPR006680">
    <property type="entry name" value="Amidohydro-rel"/>
</dbReference>
<evidence type="ECO:0000259" key="5">
    <source>
        <dbReference type="Pfam" id="PF01979"/>
    </source>
</evidence>
<evidence type="ECO:0000256" key="4">
    <source>
        <dbReference type="ARBA" id="ARBA00023277"/>
    </source>
</evidence>
<evidence type="ECO:0000256" key="3">
    <source>
        <dbReference type="ARBA" id="ARBA00022801"/>
    </source>
</evidence>
<dbReference type="InterPro" id="IPR003764">
    <property type="entry name" value="GlcNAc_6-P_deAcase"/>
</dbReference>
<evidence type="ECO:0000256" key="1">
    <source>
        <dbReference type="ARBA" id="ARBA00010716"/>
    </source>
</evidence>
<dbReference type="Gene3D" id="2.30.40.10">
    <property type="entry name" value="Urease, subunit C, domain 1"/>
    <property type="match status" value="1"/>
</dbReference>
<evidence type="ECO:0000313" key="6">
    <source>
        <dbReference type="EMBL" id="SVA36695.1"/>
    </source>
</evidence>
<dbReference type="GO" id="GO:0006046">
    <property type="term" value="P:N-acetylglucosamine catabolic process"/>
    <property type="evidence" value="ECO:0007669"/>
    <property type="project" value="TreeGrafter"/>
</dbReference>
<dbReference type="SUPFAM" id="SSF51556">
    <property type="entry name" value="Metallo-dependent hydrolases"/>
    <property type="match status" value="1"/>
</dbReference>
<accession>A0A381V8I5</accession>
<dbReference type="Pfam" id="PF01979">
    <property type="entry name" value="Amidohydro_1"/>
    <property type="match status" value="1"/>
</dbReference>
<comment type="similarity">
    <text evidence="1">Belongs to the metallo-dependent hydrolases superfamily. NagA family.</text>
</comment>
<protein>
    <recommendedName>
        <fullName evidence="5">Amidohydrolase-related domain-containing protein</fullName>
    </recommendedName>
</protein>
<dbReference type="PANTHER" id="PTHR11113">
    <property type="entry name" value="N-ACETYLGLUCOSAMINE-6-PHOSPHATE DEACETYLASE"/>
    <property type="match status" value="1"/>
</dbReference>
<dbReference type="GO" id="GO:0046872">
    <property type="term" value="F:metal ion binding"/>
    <property type="evidence" value="ECO:0007669"/>
    <property type="project" value="UniProtKB-KW"/>
</dbReference>
<evidence type="ECO:0000256" key="2">
    <source>
        <dbReference type="ARBA" id="ARBA00022723"/>
    </source>
</evidence>
<gene>
    <name evidence="6" type="ORF">METZ01_LOCUS89549</name>
</gene>
<sequence>MTVIKGKVVNHNESFISEISFDEKINQIRKISKFEDDIFIIPGFIDLHCHGGNGYDTMEGWRSIEKMASYHLSRGTTTLLATTWTSTPRHTYDALKEFNKNISDDSNLIGIHLEGPFINPNKLGAQPALTQKPSKEFIEEIKKIADIKVITLAPELDGMDEFVDYLNQNNIKVQFGHTLADYNCCKKYMDQFNIGFTHLYNAMSGNDHRNPGVLSAALQNSQYAEIICDLHHVSEQAIKIAKKCIPGLYTITDSIGAAGLKDGNYKFANIEIEKKKEKVTLKNSSTLAGSVASMHTNFLNLLNIQYTIEEAVSMTSYNASQYLKLDDVGLIKEGMKSNFVLLDKSHNIVDIYLNGKKIDR</sequence>
<dbReference type="EMBL" id="UINC01008142">
    <property type="protein sequence ID" value="SVA36695.1"/>
    <property type="molecule type" value="Genomic_DNA"/>
</dbReference>
<dbReference type="AlphaFoldDB" id="A0A381V8I5"/>
<feature type="domain" description="Amidohydrolase-related" evidence="5">
    <location>
        <begin position="39"/>
        <end position="356"/>
    </location>
</feature>